<evidence type="ECO:0000313" key="2">
    <source>
        <dbReference type="Proteomes" id="UP000215059"/>
    </source>
</evidence>
<dbReference type="AlphaFoldDB" id="A0A235FAT7"/>
<reference evidence="1 2" key="1">
    <citation type="submission" date="2017-07" db="EMBL/GenBank/DDBJ databases">
        <title>Fictibacillus sp. nov. GDSW-R2A3 Genome sequencing and assembly.</title>
        <authorList>
            <person name="Mayilraj S."/>
        </authorList>
    </citation>
    <scope>NUCLEOTIDE SEQUENCE [LARGE SCALE GENOMIC DNA]</scope>
    <source>
        <strain evidence="1 2">GDSW-R2A3</strain>
    </source>
</reference>
<dbReference type="Proteomes" id="UP000215059">
    <property type="component" value="Unassembled WGS sequence"/>
</dbReference>
<dbReference type="Pfam" id="PF05135">
    <property type="entry name" value="Phage_connect_1"/>
    <property type="match status" value="1"/>
</dbReference>
<dbReference type="CDD" id="cd08054">
    <property type="entry name" value="gp6"/>
    <property type="match status" value="1"/>
</dbReference>
<gene>
    <name evidence="1" type="ORF">CGZ90_08205</name>
</gene>
<evidence type="ECO:0000313" key="1">
    <source>
        <dbReference type="EMBL" id="OYD57875.1"/>
    </source>
</evidence>
<dbReference type="InterPro" id="IPR021146">
    <property type="entry name" value="Phage_gp6-like_head-tail"/>
</dbReference>
<dbReference type="InterPro" id="IPR006450">
    <property type="entry name" value="Phage_HK97_gp6-like"/>
</dbReference>
<organism evidence="1 2">
    <name type="scientific">Fictibacillus aquaticus</name>
    <dbReference type="NCBI Taxonomy" id="2021314"/>
    <lineage>
        <taxon>Bacteria</taxon>
        <taxon>Bacillati</taxon>
        <taxon>Bacillota</taxon>
        <taxon>Bacilli</taxon>
        <taxon>Bacillales</taxon>
        <taxon>Fictibacillaceae</taxon>
        <taxon>Fictibacillus</taxon>
    </lineage>
</organism>
<accession>A0A235FAT7</accession>
<comment type="caution">
    <text evidence="1">The sequence shown here is derived from an EMBL/GenBank/DDBJ whole genome shotgun (WGS) entry which is preliminary data.</text>
</comment>
<dbReference type="OrthoDB" id="5654at2"/>
<dbReference type="Gene3D" id="1.10.3230.30">
    <property type="entry name" value="Phage gp6-like head-tail connector protein"/>
    <property type="match status" value="1"/>
</dbReference>
<keyword evidence="2" id="KW-1185">Reference proteome</keyword>
<dbReference type="EMBL" id="NOII01000002">
    <property type="protein sequence ID" value="OYD57875.1"/>
    <property type="molecule type" value="Genomic_DNA"/>
</dbReference>
<name>A0A235FAT7_9BACL</name>
<proteinExistence type="predicted"/>
<sequence length="97" mass="10995">MIPVVEHVKQFLRIDGSEDDMLLTSLIAAAKEYVKNATGLTVDEENELQILAVTMLVTHWYENREPLGQANMLEFSLNSIFLQLSYCYPPPPDPVDI</sequence>
<dbReference type="NCBIfam" id="TIGR01560">
    <property type="entry name" value="put_DNA_pack"/>
    <property type="match status" value="1"/>
</dbReference>
<protein>
    <submittedName>
        <fullName evidence="1">DNA-packaging protein</fullName>
    </submittedName>
</protein>